<evidence type="ECO:0000313" key="2">
    <source>
        <dbReference type="EMBL" id="GHO84112.1"/>
    </source>
</evidence>
<accession>A0ABQ3VDW9</accession>
<protein>
    <submittedName>
        <fullName evidence="2">Uncharacterized protein</fullName>
    </submittedName>
</protein>
<sequence>MMWPHPVSLGAQLRTRSWPSLLLFVALATLVCIFSLWYGPSFLWLFIGVSALAGVLLPMRVAFAVITLFTLLPLFITVGMQQGIAGVDWWWLIALMLLVRGLGLDMN</sequence>
<name>A0ABQ3VDW9_9CHLR</name>
<evidence type="ECO:0000256" key="1">
    <source>
        <dbReference type="SAM" id="Phobius"/>
    </source>
</evidence>
<keyword evidence="1" id="KW-0472">Membrane</keyword>
<keyword evidence="3" id="KW-1185">Reference proteome</keyword>
<evidence type="ECO:0000313" key="3">
    <source>
        <dbReference type="Proteomes" id="UP000635565"/>
    </source>
</evidence>
<gene>
    <name evidence="2" type="ORF">KSZ_21180</name>
</gene>
<dbReference type="Proteomes" id="UP000635565">
    <property type="component" value="Unassembled WGS sequence"/>
</dbReference>
<dbReference type="RefSeq" id="WP_201361755.1">
    <property type="nucleotide sequence ID" value="NZ_BNJJ01000005.1"/>
</dbReference>
<feature type="transmembrane region" description="Helical" evidence="1">
    <location>
        <begin position="44"/>
        <end position="72"/>
    </location>
</feature>
<comment type="caution">
    <text evidence="2">The sequence shown here is derived from an EMBL/GenBank/DDBJ whole genome shotgun (WGS) entry which is preliminary data.</text>
</comment>
<proteinExistence type="predicted"/>
<feature type="transmembrane region" description="Helical" evidence="1">
    <location>
        <begin position="21"/>
        <end position="38"/>
    </location>
</feature>
<organism evidence="2 3">
    <name type="scientific">Dictyobacter formicarum</name>
    <dbReference type="NCBI Taxonomy" id="2778368"/>
    <lineage>
        <taxon>Bacteria</taxon>
        <taxon>Bacillati</taxon>
        <taxon>Chloroflexota</taxon>
        <taxon>Ktedonobacteria</taxon>
        <taxon>Ktedonobacterales</taxon>
        <taxon>Dictyobacteraceae</taxon>
        <taxon>Dictyobacter</taxon>
    </lineage>
</organism>
<keyword evidence="1" id="KW-0812">Transmembrane</keyword>
<keyword evidence="1" id="KW-1133">Transmembrane helix</keyword>
<dbReference type="EMBL" id="BNJJ01000005">
    <property type="protein sequence ID" value="GHO84112.1"/>
    <property type="molecule type" value="Genomic_DNA"/>
</dbReference>
<reference evidence="2 3" key="1">
    <citation type="journal article" date="2021" name="Int. J. Syst. Evol. Microbiol.">
        <title>Reticulibacter mediterranei gen. nov., sp. nov., within the new family Reticulibacteraceae fam. nov., and Ktedonospora formicarum gen. nov., sp. nov., Ktedonobacter robiniae sp. nov., Dictyobacter formicarum sp. nov. and Dictyobacter arantiisoli sp. nov., belonging to the class Ktedonobacteria.</title>
        <authorList>
            <person name="Yabe S."/>
            <person name="Zheng Y."/>
            <person name="Wang C.M."/>
            <person name="Sakai Y."/>
            <person name="Abe K."/>
            <person name="Yokota A."/>
            <person name="Donadio S."/>
            <person name="Cavaletti L."/>
            <person name="Monciardini P."/>
        </authorList>
    </citation>
    <scope>NUCLEOTIDE SEQUENCE [LARGE SCALE GENOMIC DNA]</scope>
    <source>
        <strain evidence="2 3">SOSP1-9</strain>
    </source>
</reference>